<keyword evidence="3" id="KW-0645">Protease</keyword>
<dbReference type="SUPFAM" id="SSF55486">
    <property type="entry name" value="Metalloproteases ('zincins'), catalytic domain"/>
    <property type="match status" value="1"/>
</dbReference>
<feature type="domain" description="Peptidase M3A/M3B catalytic" evidence="8">
    <location>
        <begin position="234"/>
        <end position="735"/>
    </location>
</feature>
<comment type="similarity">
    <text evidence="2">Belongs to the peptidase M3 family.</text>
</comment>
<dbReference type="Pfam" id="PF01432">
    <property type="entry name" value="Peptidase_M3"/>
    <property type="match status" value="1"/>
</dbReference>
<name>A0A4D5XET1_9VIRU</name>
<evidence type="ECO:0000256" key="6">
    <source>
        <dbReference type="ARBA" id="ARBA00022833"/>
    </source>
</evidence>
<dbReference type="PANTHER" id="PTHR11804:SF84">
    <property type="entry name" value="SACCHAROLYSIN"/>
    <property type="match status" value="1"/>
</dbReference>
<dbReference type="Gene3D" id="3.40.390.10">
    <property type="entry name" value="Collagenase (Catalytic Domain)"/>
    <property type="match status" value="1"/>
</dbReference>
<evidence type="ECO:0000256" key="2">
    <source>
        <dbReference type="ARBA" id="ARBA00006040"/>
    </source>
</evidence>
<evidence type="ECO:0000259" key="8">
    <source>
        <dbReference type="Pfam" id="PF01432"/>
    </source>
</evidence>
<comment type="cofactor">
    <cofactor evidence="1">
        <name>Zn(2+)</name>
        <dbReference type="ChEBI" id="CHEBI:29105"/>
    </cofactor>
</comment>
<dbReference type="GO" id="GO:0046872">
    <property type="term" value="F:metal ion binding"/>
    <property type="evidence" value="ECO:0007669"/>
    <property type="project" value="UniProtKB-KW"/>
</dbReference>
<dbReference type="GO" id="GO:0006518">
    <property type="term" value="P:peptide metabolic process"/>
    <property type="evidence" value="ECO:0007669"/>
    <property type="project" value="TreeGrafter"/>
</dbReference>
<evidence type="ECO:0000313" key="9">
    <source>
        <dbReference type="EMBL" id="QBK89260.1"/>
    </source>
</evidence>
<proteinExistence type="inferred from homology"/>
<dbReference type="InterPro" id="IPR024077">
    <property type="entry name" value="Neurolysin/TOP_dom2"/>
</dbReference>
<dbReference type="InterPro" id="IPR024079">
    <property type="entry name" value="MetalloPept_cat_dom_sf"/>
</dbReference>
<keyword evidence="5" id="KW-0378">Hydrolase</keyword>
<evidence type="ECO:0000256" key="5">
    <source>
        <dbReference type="ARBA" id="ARBA00022801"/>
    </source>
</evidence>
<protein>
    <submittedName>
        <fullName evidence="9">Peptidase family M3</fullName>
    </submittedName>
</protein>
<keyword evidence="4" id="KW-0479">Metal-binding</keyword>
<sequence length="847" mass="99220">MNKYIDKNFWQEWNISPGDIIKKTHNFIRTSVKNNNKLINMDLTNKKNHAIFLSILANDRTEYAMIHTISKFLQVVGIQVPKGTTVTLVKQSNQTSSDFIKCGYTVNILLSTYASELNIKKAIYDKIVEFYSIIKDDSGYNDIDKRFLVKIIKKYTNSGINLNINDKKLLINYKKEIGKIENTIMRNIIDTDNKYIEFSKKDLSGLPQLKHHIINNNPIKYGISLDNMSYLKCMRYIQNPNVRKYIEYCYGRKCIKNMDNILKLLVLRYKHAQILSFNNHSDYIVTNQMAINSNNINQCLKNLLAKLDIRYYKEMTTLLKVINKSKSKSNSNPKKVNSWDLQYYITQWKLQYGINYKIINKYFPINHVIPTTFSIYQYLFNLKFTKLKNPIVWHKDVTMYEVRQLKSNKLVGYFYLDPYKRHNKTNQIKCVGLRPNCVYPMEGSETKPPTSTRSVWGSRNKPTYPYNKNIHQVPIVAILAPFKKNSLLTHPDVIAFFCEFEYVIYYLCNRSKYCIFNGIFAETEFINTIPLVMGNICWENIILKKLSSHYKTKKPLPDKIINKLKNVKNLTIGINYKIIILNAIYDQMIHTHNKFINYCETLLKNNDIKIRGKAIINYMSTAYKKLYNGIMCYKHNPLYSVQFNDGTFMPGSWKNLIANKDGRSYEYIWSKIISLEIYQNKFLNNGPVTLSSLKSSALDLKKNLIEKGGSIDATILIKNYLGKLPTIDGFLKMYNLYVNPEYSFYLNSDKSTFNNKYNYNSKSNYNNIHRRLNISNKYNNIPSVPSVSSAMYSNKFCEISDTYSYATNNNRMDNINHIKNKLNKLQQEDSIVEDSEYINENIFIKKK</sequence>
<evidence type="ECO:0000256" key="3">
    <source>
        <dbReference type="ARBA" id="ARBA00022670"/>
    </source>
</evidence>
<dbReference type="EMBL" id="MK500411">
    <property type="protein sequence ID" value="QBK89260.1"/>
    <property type="molecule type" value="Genomic_DNA"/>
</dbReference>
<dbReference type="Gene3D" id="1.10.1370.10">
    <property type="entry name" value="Neurolysin, domain 3"/>
    <property type="match status" value="1"/>
</dbReference>
<keyword evidence="7" id="KW-0482">Metalloprotease</keyword>
<keyword evidence="6" id="KW-0862">Zinc</keyword>
<dbReference type="InterPro" id="IPR045090">
    <property type="entry name" value="Pept_M3A_M3B"/>
</dbReference>
<organism evidence="9">
    <name type="scientific">Mimivirus LCMiAC02</name>
    <dbReference type="NCBI Taxonomy" id="2506609"/>
    <lineage>
        <taxon>Viruses</taxon>
        <taxon>Varidnaviria</taxon>
        <taxon>Bamfordvirae</taxon>
        <taxon>Nucleocytoviricota</taxon>
        <taxon>Megaviricetes</taxon>
        <taxon>Imitervirales</taxon>
        <taxon>Mimiviridae</taxon>
        <taxon>Klosneuvirinae</taxon>
    </lineage>
</organism>
<gene>
    <name evidence="9" type="ORF">LCMiAC02_03550</name>
</gene>
<dbReference type="GO" id="GO:0006508">
    <property type="term" value="P:proteolysis"/>
    <property type="evidence" value="ECO:0007669"/>
    <property type="project" value="UniProtKB-KW"/>
</dbReference>
<accession>A0A4D5XET1</accession>
<evidence type="ECO:0000256" key="4">
    <source>
        <dbReference type="ARBA" id="ARBA00022723"/>
    </source>
</evidence>
<dbReference type="PANTHER" id="PTHR11804">
    <property type="entry name" value="PROTEASE M3 THIMET OLIGOPEPTIDASE-RELATED"/>
    <property type="match status" value="1"/>
</dbReference>
<dbReference type="GO" id="GO:0004222">
    <property type="term" value="F:metalloendopeptidase activity"/>
    <property type="evidence" value="ECO:0007669"/>
    <property type="project" value="InterPro"/>
</dbReference>
<dbReference type="InterPro" id="IPR001567">
    <property type="entry name" value="Pept_M3A_M3B_dom"/>
</dbReference>
<evidence type="ECO:0000256" key="7">
    <source>
        <dbReference type="ARBA" id="ARBA00023049"/>
    </source>
</evidence>
<evidence type="ECO:0000256" key="1">
    <source>
        <dbReference type="ARBA" id="ARBA00001947"/>
    </source>
</evidence>
<reference evidence="9" key="1">
    <citation type="journal article" date="2019" name="MBio">
        <title>Virus Genomes from Deep Sea Sediments Expand the Ocean Megavirome and Support Independent Origins of Viral Gigantism.</title>
        <authorList>
            <person name="Backstrom D."/>
            <person name="Yutin N."/>
            <person name="Jorgensen S.L."/>
            <person name="Dharamshi J."/>
            <person name="Homa F."/>
            <person name="Zaremba-Niedwiedzka K."/>
            <person name="Spang A."/>
            <person name="Wolf Y.I."/>
            <person name="Koonin E.V."/>
            <person name="Ettema T.J."/>
        </authorList>
    </citation>
    <scope>NUCLEOTIDE SEQUENCE</scope>
</reference>